<dbReference type="GO" id="GO:0005789">
    <property type="term" value="C:endoplasmic reticulum membrane"/>
    <property type="evidence" value="ECO:0007669"/>
    <property type="project" value="UniProtKB-SubCell"/>
</dbReference>
<evidence type="ECO:0000256" key="3">
    <source>
        <dbReference type="ARBA" id="ARBA00010600"/>
    </source>
</evidence>
<evidence type="ECO:0000256" key="13">
    <source>
        <dbReference type="ARBA" id="ARBA00044727"/>
    </source>
</evidence>
<dbReference type="InterPro" id="IPR016900">
    <property type="entry name" value="Alg10"/>
</dbReference>
<dbReference type="EC" id="2.4.1.256" evidence="4"/>
<protein>
    <recommendedName>
        <fullName evidence="5">Dol-P-Glc:Glc(2)Man(9)GlcNAc(2)-PP-Dol alpha-1,2-glucosyltransferase</fullName>
        <ecNumber evidence="4">2.4.1.256</ecNumber>
    </recommendedName>
    <alternativeName>
        <fullName evidence="12">Asparagine-linked glycosylation protein 10</fullName>
    </alternativeName>
</protein>
<dbReference type="Pfam" id="PF04922">
    <property type="entry name" value="DIE2_ALG10"/>
    <property type="match status" value="1"/>
</dbReference>
<evidence type="ECO:0000256" key="14">
    <source>
        <dbReference type="ARBA" id="ARBA00048064"/>
    </source>
</evidence>
<organism evidence="16 17">
    <name type="scientific">Ceratobasidium theobromae</name>
    <dbReference type="NCBI Taxonomy" id="1582974"/>
    <lineage>
        <taxon>Eukaryota</taxon>
        <taxon>Fungi</taxon>
        <taxon>Dikarya</taxon>
        <taxon>Basidiomycota</taxon>
        <taxon>Agaricomycotina</taxon>
        <taxon>Agaricomycetes</taxon>
        <taxon>Cantharellales</taxon>
        <taxon>Ceratobasidiaceae</taxon>
        <taxon>Ceratobasidium</taxon>
    </lineage>
</organism>
<gene>
    <name evidence="16" type="ORF">CTheo_6765</name>
</gene>
<name>A0A5N5QEN8_9AGAM</name>
<keyword evidence="7" id="KW-0808">Transferase</keyword>
<comment type="catalytic activity">
    <reaction evidence="14">
        <text>an alpha-D-Glc-(1-&gt;3)-alpha-D-Glc-(1-&gt;3)-alpha-D-Man-(1-&gt;2)-alpha-D-Man-(1-&gt;2)-alpha-D-Man-(1-&gt;3)-[alpha-D-Man-(1-&gt;2)-alpha-D-Man-(1-&gt;3)-[alpha-D-Man-(1-&gt;2)-alpha-D-Man-(1-&gt;6)]-alpha-D-Man-(1-&gt;6)]-beta-D-Man-(1-&gt;4)-beta-D-GlcNAc-(1-&gt;4)-alpha-D-GlcNAc-diphospho-di-trans,poly-cis-dolichol + a di-trans,poly-cis-dolichyl beta-D-glucosyl phosphate = a alpha-D-Glc-(1-&gt;2)-alpha-D-Glc-(1-&gt;3)-alpha-D-Glc-(1-&gt;3)-alpha-D-Man-(1-&gt;2)-alpha-D-Man-(1-&gt;2)-alpha-D-Man-(1-&gt;3)-[alpha-D-Man-(1-&gt;2)-alpha-D-Man-(1-&gt;3)-[alpha-D-Man-(1-&gt;2)-alpha-D-Man-(1-&gt;6)]-alpha-D-Man-(1-&gt;6)]-beta-D-Man-(1-&gt;4)-beta-D-GlcNAc-(1-&gt;4)-alpha-D-GlcNAc-diphospho-di-trans,poly-cis-dolichol + a di-trans,poly-cis-dolichyl phosphate + H(+)</text>
        <dbReference type="Rhea" id="RHEA:29543"/>
        <dbReference type="Rhea" id="RHEA-COMP:19498"/>
        <dbReference type="Rhea" id="RHEA-COMP:19502"/>
        <dbReference type="Rhea" id="RHEA-COMP:19512"/>
        <dbReference type="Rhea" id="RHEA-COMP:19522"/>
        <dbReference type="ChEBI" id="CHEBI:15378"/>
        <dbReference type="ChEBI" id="CHEBI:57525"/>
        <dbReference type="ChEBI" id="CHEBI:57683"/>
        <dbReference type="ChEBI" id="CHEBI:132522"/>
        <dbReference type="ChEBI" id="CHEBI:132523"/>
        <dbReference type="EC" id="2.4.1.256"/>
    </reaction>
    <physiologicalReaction direction="left-to-right" evidence="14">
        <dbReference type="Rhea" id="RHEA:29544"/>
    </physiologicalReaction>
</comment>
<evidence type="ECO:0000256" key="1">
    <source>
        <dbReference type="ARBA" id="ARBA00004477"/>
    </source>
</evidence>
<keyword evidence="6" id="KW-0328">Glycosyltransferase</keyword>
<evidence type="ECO:0000256" key="5">
    <source>
        <dbReference type="ARBA" id="ARBA00018512"/>
    </source>
</evidence>
<dbReference type="PANTHER" id="PTHR12989">
    <property type="entry name" value="ALPHA-1,2-GLUCOSYLTRANSFERASE ALG10"/>
    <property type="match status" value="1"/>
</dbReference>
<keyword evidence="17" id="KW-1185">Reference proteome</keyword>
<evidence type="ECO:0000256" key="11">
    <source>
        <dbReference type="ARBA" id="ARBA00023136"/>
    </source>
</evidence>
<evidence type="ECO:0000256" key="10">
    <source>
        <dbReference type="ARBA" id="ARBA00022989"/>
    </source>
</evidence>
<feature type="transmembrane region" description="Helical" evidence="15">
    <location>
        <begin position="162"/>
        <end position="189"/>
    </location>
</feature>
<evidence type="ECO:0000256" key="2">
    <source>
        <dbReference type="ARBA" id="ARBA00004922"/>
    </source>
</evidence>
<keyword evidence="9" id="KW-0256">Endoplasmic reticulum</keyword>
<dbReference type="EMBL" id="SSOP01000229">
    <property type="protein sequence ID" value="KAB5589787.1"/>
    <property type="molecule type" value="Genomic_DNA"/>
</dbReference>
<keyword evidence="10 15" id="KW-1133">Transmembrane helix</keyword>
<proteinExistence type="inferred from homology"/>
<feature type="transmembrane region" description="Helical" evidence="15">
    <location>
        <begin position="279"/>
        <end position="302"/>
    </location>
</feature>
<dbReference type="GO" id="GO:0106073">
    <property type="term" value="F:dolichyl pyrophosphate Glc2Man9GlcNAc2 alpha-1,2-glucosyltransferase activity"/>
    <property type="evidence" value="ECO:0007669"/>
    <property type="project" value="UniProtKB-EC"/>
</dbReference>
<dbReference type="Proteomes" id="UP000383932">
    <property type="component" value="Unassembled WGS sequence"/>
</dbReference>
<evidence type="ECO:0000256" key="15">
    <source>
        <dbReference type="SAM" id="Phobius"/>
    </source>
</evidence>
<dbReference type="PANTHER" id="PTHR12989:SF10">
    <property type="entry name" value="DOL-P-GLC:GLC(2)MAN(9)GLCNAC(2)-PP-DOL ALPHA-1,2-GLUCOSYLTRANSFERASE-RELATED"/>
    <property type="match status" value="1"/>
</dbReference>
<keyword evidence="8 15" id="KW-0812">Transmembrane</keyword>
<comment type="caution">
    <text evidence="16">The sequence shown here is derived from an EMBL/GenBank/DDBJ whole genome shotgun (WGS) entry which is preliminary data.</text>
</comment>
<comment type="similarity">
    <text evidence="3">Belongs to the ALG10 glucosyltransferase family.</text>
</comment>
<feature type="transmembrane region" description="Helical" evidence="15">
    <location>
        <begin position="242"/>
        <end position="259"/>
    </location>
</feature>
<evidence type="ECO:0000313" key="17">
    <source>
        <dbReference type="Proteomes" id="UP000383932"/>
    </source>
</evidence>
<reference evidence="16 17" key="1">
    <citation type="journal article" date="2019" name="Fungal Biol. Biotechnol.">
        <title>Draft genome sequence of fastidious pathogen Ceratobasidium theobromae, which causes vascular-streak dieback in Theobroma cacao.</title>
        <authorList>
            <person name="Ali S.S."/>
            <person name="Asman A."/>
            <person name="Shao J."/>
            <person name="Firmansyah A.P."/>
            <person name="Susilo A.W."/>
            <person name="Rosmana A."/>
            <person name="McMahon P."/>
            <person name="Junaid M."/>
            <person name="Guest D."/>
            <person name="Kheng T.Y."/>
            <person name="Meinhardt L.W."/>
            <person name="Bailey B.A."/>
        </authorList>
    </citation>
    <scope>NUCLEOTIDE SEQUENCE [LARGE SCALE GENOMIC DNA]</scope>
    <source>
        <strain evidence="16 17">CT2</strain>
    </source>
</reference>
<evidence type="ECO:0000256" key="12">
    <source>
        <dbReference type="ARBA" id="ARBA00032069"/>
    </source>
</evidence>
<evidence type="ECO:0000256" key="8">
    <source>
        <dbReference type="ARBA" id="ARBA00022692"/>
    </source>
</evidence>
<evidence type="ECO:0000256" key="7">
    <source>
        <dbReference type="ARBA" id="ARBA00022679"/>
    </source>
</evidence>
<dbReference type="OrthoDB" id="4769at2759"/>
<sequence>MRAQSNTALYAAYAVFNVMVAKEVNDLVQQPYMVSALKDVDVALPGRCEWDYWDPKLTTPPGLYILSVVLKKIFLFKCTIPILRMNNLLLNLLLPPLISHCLALYRSDRPPRSLLQPTAESIVISAFPIAWFFSFLYYTELGSVCSVLATVLAAGRGAHVKAALLGAVSCTFRQTNIIWVAYAAAWSVLQDMRRKRTRAQLSKSLPGDVLLYDPMTLDFSLSDIPKIVCSLPGALAPILKTVWPYIVPAVGFASFMLWNGGIVLGDKSNHVATLHVPQIFYFIAFSSLFGLPVLASTEMGVIQLAGEIFWRMFGGKR</sequence>
<evidence type="ECO:0000256" key="4">
    <source>
        <dbReference type="ARBA" id="ARBA00011967"/>
    </source>
</evidence>
<dbReference type="AlphaFoldDB" id="A0A5N5QEN8"/>
<comment type="function">
    <text evidence="13">Dol-P-Glc:Glc(2)Man(9)GlcNAc(2)-PP-Dol alpha-1,2-glucosyltransferase that operates in the biosynthetic pathway of dolichol-linked oligosaccharides, the glycan precursors employed in protein asparagine (N)-glycosylation. The assembly of dolichol-linked oligosaccharides begins on the cytosolic side of the endoplasmic reticulum membrane and finishes in its lumen. The sequential addition of sugars to dolichol pyrophosphate produces dolichol-linked oligosaccharides containing fourteen sugars, including two GlcNAcs, nine mannoses and three glucoses. Once assembled, the oligosaccharide is transferred from the lipid to nascent proteins by oligosaccharyltransferases. In the lumen of the endoplasmic reticulum, adds the third and last glucose residue from dolichyl phosphate glucose (Dol-P-Glc) onto the lipid-linked oligosaccharide intermediate Glc(2)Man(9)GlcNAc(2)-PP-Dol to produce Glc(3)Man(9)GlcNAc(2)-PP-Dol.</text>
</comment>
<comment type="pathway">
    <text evidence="2">Protein modification; protein glycosylation.</text>
</comment>
<evidence type="ECO:0000256" key="6">
    <source>
        <dbReference type="ARBA" id="ARBA00022676"/>
    </source>
</evidence>
<evidence type="ECO:0000256" key="9">
    <source>
        <dbReference type="ARBA" id="ARBA00022824"/>
    </source>
</evidence>
<comment type="subcellular location">
    <subcellularLocation>
        <location evidence="1">Endoplasmic reticulum membrane</location>
        <topology evidence="1">Multi-pass membrane protein</topology>
    </subcellularLocation>
</comment>
<accession>A0A5N5QEN8</accession>
<keyword evidence="11 15" id="KW-0472">Membrane</keyword>
<dbReference type="GO" id="GO:0006488">
    <property type="term" value="P:dolichol-linked oligosaccharide biosynthetic process"/>
    <property type="evidence" value="ECO:0007669"/>
    <property type="project" value="InterPro"/>
</dbReference>
<evidence type="ECO:0000313" key="16">
    <source>
        <dbReference type="EMBL" id="KAB5589787.1"/>
    </source>
</evidence>